<organism evidence="3 4">
    <name type="scientific">Cupriavidus gilardii J11</name>
    <dbReference type="NCBI Taxonomy" id="936133"/>
    <lineage>
        <taxon>Bacteria</taxon>
        <taxon>Pseudomonadati</taxon>
        <taxon>Pseudomonadota</taxon>
        <taxon>Betaproteobacteria</taxon>
        <taxon>Burkholderiales</taxon>
        <taxon>Burkholderiaceae</taxon>
        <taxon>Cupriavidus</taxon>
    </lineage>
</organism>
<dbReference type="PANTHER" id="PTHR42928:SF5">
    <property type="entry name" value="BLR1237 PROTEIN"/>
    <property type="match status" value="1"/>
</dbReference>
<keyword evidence="2" id="KW-0732">Signal</keyword>
<dbReference type="Pfam" id="PF03401">
    <property type="entry name" value="TctC"/>
    <property type="match status" value="1"/>
</dbReference>
<dbReference type="CDD" id="cd13578">
    <property type="entry name" value="PBP2_Bug27"/>
    <property type="match status" value="1"/>
</dbReference>
<dbReference type="Gene3D" id="3.40.190.150">
    <property type="entry name" value="Bordetella uptake gene, domain 1"/>
    <property type="match status" value="1"/>
</dbReference>
<feature type="signal peptide" evidence="2">
    <location>
        <begin position="1"/>
        <end position="31"/>
    </location>
</feature>
<evidence type="ECO:0000256" key="2">
    <source>
        <dbReference type="SAM" id="SignalP"/>
    </source>
</evidence>
<dbReference type="Proteomes" id="UP000318141">
    <property type="component" value="Unassembled WGS sequence"/>
</dbReference>
<dbReference type="InterPro" id="IPR005064">
    <property type="entry name" value="BUG"/>
</dbReference>
<dbReference type="InterPro" id="IPR042100">
    <property type="entry name" value="Bug_dom1"/>
</dbReference>
<name>A0A562B1P7_9BURK</name>
<dbReference type="SUPFAM" id="SSF53850">
    <property type="entry name" value="Periplasmic binding protein-like II"/>
    <property type="match status" value="1"/>
</dbReference>
<dbReference type="EMBL" id="VLJN01000066">
    <property type="protein sequence ID" value="TWG78979.1"/>
    <property type="molecule type" value="Genomic_DNA"/>
</dbReference>
<evidence type="ECO:0000313" key="4">
    <source>
        <dbReference type="Proteomes" id="UP000318141"/>
    </source>
</evidence>
<keyword evidence="3" id="KW-0675">Receptor</keyword>
<dbReference type="PIRSF" id="PIRSF017082">
    <property type="entry name" value="YflP"/>
    <property type="match status" value="1"/>
</dbReference>
<proteinExistence type="inferred from homology"/>
<dbReference type="Gene3D" id="3.40.190.10">
    <property type="entry name" value="Periplasmic binding protein-like II"/>
    <property type="match status" value="1"/>
</dbReference>
<protein>
    <submittedName>
        <fullName evidence="3">Tripartite-type tricarboxylate transporter receptor subunit TctC</fullName>
    </submittedName>
</protein>
<evidence type="ECO:0000256" key="1">
    <source>
        <dbReference type="ARBA" id="ARBA00006987"/>
    </source>
</evidence>
<dbReference type="AlphaFoldDB" id="A0A562B1P7"/>
<gene>
    <name evidence="3" type="ORF">L602_000800000480</name>
</gene>
<keyword evidence="4" id="KW-1185">Reference proteome</keyword>
<feature type="chain" id="PRO_5021882729" evidence="2">
    <location>
        <begin position="32"/>
        <end position="339"/>
    </location>
</feature>
<evidence type="ECO:0000313" key="3">
    <source>
        <dbReference type="EMBL" id="TWG78979.1"/>
    </source>
</evidence>
<reference evidence="3 4" key="1">
    <citation type="submission" date="2019-07" db="EMBL/GenBank/DDBJ databases">
        <title>Genome sequencing of lignin-degrading bacterial isolates.</title>
        <authorList>
            <person name="Gladden J."/>
        </authorList>
    </citation>
    <scope>NUCLEOTIDE SEQUENCE [LARGE SCALE GENOMIC DNA]</scope>
    <source>
        <strain evidence="3 4">J11</strain>
    </source>
</reference>
<sequence length="339" mass="34994">MSSHLLSRALAFPILTALAILTMVACLPASANVGGSAGEHGVCPSRTVRIVVPIAAGGSADKLARTLAPRLSEKWGQPVVVENIVGASGTLGAAQVAKAKADGCTLLLTGEGVTLNAVLYKHLPYDASRAFRGVSKAVVNPQVLVVRPDLGVKTFREYVQWARKHPGELALGLPGNGGIAHVAHEMLGRELGIRVNYVPYGGGGPAVVDLLGGHIDATLITLAAVTEYVRAGKLTALAVTTPYRSKALPAVPTMAESGVAGFSVESWQGLLAPAATPDATVEKISRDVATVLDTPAVRRQLEDAGYVVAGSTPQQLDATLAQDLPRYSAVIATAGIVLR</sequence>
<accession>A0A562B1P7</accession>
<dbReference type="PANTHER" id="PTHR42928">
    <property type="entry name" value="TRICARBOXYLATE-BINDING PROTEIN"/>
    <property type="match status" value="1"/>
</dbReference>
<comment type="caution">
    <text evidence="3">The sequence shown here is derived from an EMBL/GenBank/DDBJ whole genome shotgun (WGS) entry which is preliminary data.</text>
</comment>
<comment type="similarity">
    <text evidence="1">Belongs to the UPF0065 (bug) family.</text>
</comment>